<dbReference type="InterPro" id="IPR023997">
    <property type="entry name" value="TonB-dep_OMP_SusC/RagA_CS"/>
</dbReference>
<protein>
    <submittedName>
        <fullName evidence="4">TonB-dependent receptor plug domain-containing protein</fullName>
    </submittedName>
</protein>
<keyword evidence="4" id="KW-0675">Receptor</keyword>
<dbReference type="InterPro" id="IPR012910">
    <property type="entry name" value="Plug_dom"/>
</dbReference>
<keyword evidence="2" id="KW-0732">Signal</keyword>
<dbReference type="SUPFAM" id="SSF56935">
    <property type="entry name" value="Porins"/>
    <property type="match status" value="1"/>
</dbReference>
<comment type="subcellular location">
    <subcellularLocation>
        <location evidence="1">Cell outer membrane</location>
        <topology evidence="1">Multi-pass membrane protein</topology>
    </subcellularLocation>
</comment>
<evidence type="ECO:0000256" key="1">
    <source>
        <dbReference type="PROSITE-ProRule" id="PRU01360"/>
    </source>
</evidence>
<evidence type="ECO:0000259" key="3">
    <source>
        <dbReference type="Pfam" id="PF07715"/>
    </source>
</evidence>
<dbReference type="Pfam" id="PF07715">
    <property type="entry name" value="Plug"/>
    <property type="match status" value="1"/>
</dbReference>
<comment type="similarity">
    <text evidence="1">Belongs to the TonB-dependent receptor family.</text>
</comment>
<keyword evidence="1" id="KW-0812">Transmembrane</keyword>
<feature type="signal peptide" evidence="2">
    <location>
        <begin position="1"/>
        <end position="26"/>
    </location>
</feature>
<keyword evidence="1" id="KW-0813">Transport</keyword>
<dbReference type="Proteomes" id="UP001144341">
    <property type="component" value="Unassembled WGS sequence"/>
</dbReference>
<dbReference type="EMBL" id="JAPWGL010000003">
    <property type="protein sequence ID" value="MCZ4224477.1"/>
    <property type="molecule type" value="Genomic_DNA"/>
</dbReference>
<name>A0ABT4L229_9SPHI</name>
<keyword evidence="5" id="KW-1185">Reference proteome</keyword>
<keyword evidence="1" id="KW-0998">Cell outer membrane</keyword>
<dbReference type="InterPro" id="IPR037066">
    <property type="entry name" value="Plug_dom_sf"/>
</dbReference>
<dbReference type="PROSITE" id="PS52016">
    <property type="entry name" value="TONB_DEPENDENT_REC_3"/>
    <property type="match status" value="1"/>
</dbReference>
<accession>A0ABT4L229</accession>
<dbReference type="NCBIfam" id="TIGR04057">
    <property type="entry name" value="SusC_RagA_signa"/>
    <property type="match status" value="1"/>
</dbReference>
<gene>
    <name evidence="4" type="ORF">O0931_14300</name>
</gene>
<proteinExistence type="inferred from homology"/>
<dbReference type="InterPro" id="IPR039426">
    <property type="entry name" value="TonB-dep_rcpt-like"/>
</dbReference>
<evidence type="ECO:0000256" key="2">
    <source>
        <dbReference type="SAM" id="SignalP"/>
    </source>
</evidence>
<evidence type="ECO:0000313" key="5">
    <source>
        <dbReference type="Proteomes" id="UP001144341"/>
    </source>
</evidence>
<feature type="domain" description="TonB-dependent receptor plug" evidence="3">
    <location>
        <begin position="58"/>
        <end position="92"/>
    </location>
</feature>
<dbReference type="Gene3D" id="2.170.130.10">
    <property type="entry name" value="TonB-dependent receptor, plug domain"/>
    <property type="match status" value="1"/>
</dbReference>
<feature type="chain" id="PRO_5046940766" evidence="2">
    <location>
        <begin position="27"/>
        <end position="116"/>
    </location>
</feature>
<comment type="caution">
    <text evidence="4">The sequence shown here is derived from an EMBL/GenBank/DDBJ whole genome shotgun (WGS) entry which is preliminary data.</text>
</comment>
<evidence type="ECO:0000313" key="4">
    <source>
        <dbReference type="EMBL" id="MCZ4224477.1"/>
    </source>
</evidence>
<keyword evidence="1" id="KW-0472">Membrane</keyword>
<reference evidence="4" key="1">
    <citation type="submission" date="2022-12" db="EMBL/GenBank/DDBJ databases">
        <title>Genome sequence of SJ11.</title>
        <authorList>
            <person name="Woo H."/>
        </authorList>
    </citation>
    <scope>NUCLEOTIDE SEQUENCE</scope>
    <source>
        <strain evidence="4">SJ11</strain>
    </source>
</reference>
<organism evidence="4 5">
    <name type="scientific">Pedobacter rhodius</name>
    <dbReference type="NCBI Taxonomy" id="3004098"/>
    <lineage>
        <taxon>Bacteria</taxon>
        <taxon>Pseudomonadati</taxon>
        <taxon>Bacteroidota</taxon>
        <taxon>Sphingobacteriia</taxon>
        <taxon>Sphingobacteriales</taxon>
        <taxon>Sphingobacteriaceae</taxon>
        <taxon>Pedobacter</taxon>
    </lineage>
</organism>
<keyword evidence="1" id="KW-1134">Transmembrane beta strand</keyword>
<dbReference type="RefSeq" id="WP_269416243.1">
    <property type="nucleotide sequence ID" value="NZ_JAPWGL010000003.1"/>
</dbReference>
<sequence>MKINFMKSLYIILLLSISGFNSYAQAEPTIRLRCSATISDNQPLWIMVFKKKNYVLKNEFTNAINPNTIEKLDVLKDAAATALYGVRAANGVIVVTIKKTESVKEYKRLKLYLTKV</sequence>